<feature type="region of interest" description="Disordered" evidence="1">
    <location>
        <begin position="19"/>
        <end position="56"/>
    </location>
</feature>
<dbReference type="OrthoDB" id="8019813at2"/>
<dbReference type="KEGG" id="meti:DK427_14490"/>
<reference evidence="2 3" key="1">
    <citation type="submission" date="2018-05" db="EMBL/GenBank/DDBJ databases">
        <title>Complete Genome Sequence of Methylobacterium sp. 17Sr1-43.</title>
        <authorList>
            <person name="Srinivasan S."/>
        </authorList>
    </citation>
    <scope>NUCLEOTIDE SEQUENCE [LARGE SCALE GENOMIC DNA]</scope>
    <source>
        <strain evidence="2 3">17Sr1-43</strain>
    </source>
</reference>
<organism evidence="2 3">
    <name type="scientific">Methylobacterium radiodurans</name>
    <dbReference type="NCBI Taxonomy" id="2202828"/>
    <lineage>
        <taxon>Bacteria</taxon>
        <taxon>Pseudomonadati</taxon>
        <taxon>Pseudomonadota</taxon>
        <taxon>Alphaproteobacteria</taxon>
        <taxon>Hyphomicrobiales</taxon>
        <taxon>Methylobacteriaceae</taxon>
        <taxon>Methylobacterium</taxon>
    </lineage>
</organism>
<dbReference type="Proteomes" id="UP000246058">
    <property type="component" value="Chromosome"/>
</dbReference>
<keyword evidence="3" id="KW-1185">Reference proteome</keyword>
<dbReference type="EMBL" id="CP029551">
    <property type="protein sequence ID" value="AWN39016.1"/>
    <property type="molecule type" value="Genomic_DNA"/>
</dbReference>
<protein>
    <submittedName>
        <fullName evidence="2">Uncharacterized protein</fullName>
    </submittedName>
</protein>
<sequence>MASLLLTLPTVAAERPERPRLCPENAPEGVRLPPRPGCGQGAPQARDRDGFRDLGNGVKVRVGGRVGAEYGLGR</sequence>
<gene>
    <name evidence="2" type="ORF">DK427_14490</name>
</gene>
<proteinExistence type="predicted"/>
<accession>A0A2U8W187</accession>
<dbReference type="AlphaFoldDB" id="A0A2U8W187"/>
<evidence type="ECO:0000313" key="2">
    <source>
        <dbReference type="EMBL" id="AWN39016.1"/>
    </source>
</evidence>
<evidence type="ECO:0000313" key="3">
    <source>
        <dbReference type="Proteomes" id="UP000246058"/>
    </source>
</evidence>
<evidence type="ECO:0000256" key="1">
    <source>
        <dbReference type="SAM" id="MobiDB-lite"/>
    </source>
</evidence>
<name>A0A2U8W187_9HYPH</name>